<dbReference type="SUPFAM" id="SSF52540">
    <property type="entry name" value="P-loop containing nucleoside triphosphate hydrolases"/>
    <property type="match status" value="1"/>
</dbReference>
<dbReference type="EMBL" id="JADOUA010000001">
    <property type="protein sequence ID" value="MBG6093531.1"/>
    <property type="molecule type" value="Genomic_DNA"/>
</dbReference>
<organism evidence="2 3">
    <name type="scientific">Actinomadura viridis</name>
    <dbReference type="NCBI Taxonomy" id="58110"/>
    <lineage>
        <taxon>Bacteria</taxon>
        <taxon>Bacillati</taxon>
        <taxon>Actinomycetota</taxon>
        <taxon>Actinomycetes</taxon>
        <taxon>Streptosporangiales</taxon>
        <taxon>Thermomonosporaceae</taxon>
        <taxon>Actinomadura</taxon>
    </lineage>
</organism>
<dbReference type="InterPro" id="IPR002586">
    <property type="entry name" value="CobQ/CobB/MinD/ParA_Nub-bd_dom"/>
</dbReference>
<dbReference type="InterPro" id="IPR027417">
    <property type="entry name" value="P-loop_NTPase"/>
</dbReference>
<evidence type="ECO:0000313" key="3">
    <source>
        <dbReference type="Proteomes" id="UP000614047"/>
    </source>
</evidence>
<dbReference type="GO" id="GO:0051782">
    <property type="term" value="P:negative regulation of cell division"/>
    <property type="evidence" value="ECO:0007669"/>
    <property type="project" value="TreeGrafter"/>
</dbReference>
<accession>A0A931GS36</accession>
<keyword evidence="2" id="KW-0966">Cell projection</keyword>
<keyword evidence="3" id="KW-1185">Reference proteome</keyword>
<comment type="caution">
    <text evidence="2">The sequence shown here is derived from an EMBL/GenBank/DDBJ whole genome shotgun (WGS) entry which is preliminary data.</text>
</comment>
<sequence>MSDPDWQHEVLRELGVLESGLIPPVPHPRPTPLDVLPEATARPPEPLAAPVPAAFVPAAAPAPSVPAAELLRRNPHGDPVIRRLGRGVRKAVGASAATGVRDLSELTAQLGAPVRSCRRIAVTSVRGGAGKSSIAALLARLLHQHRDDRVLAIDADPGLGSLPLRLGVTPTRSLRDLTTARPRTWDETTAYLTRTATGLWVIANDARMDLDDNTYRTGAGMLGRFFSTTVVDCGAGIGTQLHRGVLSSAHAQVFVVPGTEDGAVTVRKALAWLRTDGHDRLLAHTTLALVAHTPNPDTDLDHARELLASDRLPVVLVPFDRHLATGTAIAPDRVGAATHAAVTRIAAQSFAHAQAAP</sequence>
<dbReference type="Pfam" id="PF01656">
    <property type="entry name" value="CbiA"/>
    <property type="match status" value="1"/>
</dbReference>
<proteinExistence type="predicted"/>
<dbReference type="GO" id="GO:0016887">
    <property type="term" value="F:ATP hydrolysis activity"/>
    <property type="evidence" value="ECO:0007669"/>
    <property type="project" value="TreeGrafter"/>
</dbReference>
<keyword evidence="2" id="KW-0282">Flagellum</keyword>
<name>A0A931GS36_9ACTN</name>
<dbReference type="RefSeq" id="WP_197015577.1">
    <property type="nucleotide sequence ID" value="NZ_BAABES010000003.1"/>
</dbReference>
<dbReference type="Gene3D" id="3.40.50.300">
    <property type="entry name" value="P-loop containing nucleotide triphosphate hydrolases"/>
    <property type="match status" value="1"/>
</dbReference>
<protein>
    <submittedName>
        <fullName evidence="2">MinD-like ATPase involved in chromosome partitioning or flagellar assembly</fullName>
    </submittedName>
</protein>
<dbReference type="PANTHER" id="PTHR43384:SF14">
    <property type="entry name" value="ESX-1 SECRETION-ASSOCIATED PROTEIN ESPI"/>
    <property type="match status" value="1"/>
</dbReference>
<keyword evidence="2" id="KW-0969">Cilium</keyword>
<reference evidence="2" key="1">
    <citation type="submission" date="2020-11" db="EMBL/GenBank/DDBJ databases">
        <title>Sequencing the genomes of 1000 actinobacteria strains.</title>
        <authorList>
            <person name="Klenk H.-P."/>
        </authorList>
    </citation>
    <scope>NUCLEOTIDE SEQUENCE</scope>
    <source>
        <strain evidence="2">DSM 43175</strain>
    </source>
</reference>
<dbReference type="GO" id="GO:0009898">
    <property type="term" value="C:cytoplasmic side of plasma membrane"/>
    <property type="evidence" value="ECO:0007669"/>
    <property type="project" value="TreeGrafter"/>
</dbReference>
<evidence type="ECO:0000259" key="1">
    <source>
        <dbReference type="Pfam" id="PF01656"/>
    </source>
</evidence>
<evidence type="ECO:0000313" key="2">
    <source>
        <dbReference type="EMBL" id="MBG6093531.1"/>
    </source>
</evidence>
<dbReference type="PANTHER" id="PTHR43384">
    <property type="entry name" value="SEPTUM SITE-DETERMINING PROTEIN MIND HOMOLOG, CHLOROPLASTIC-RELATED"/>
    <property type="match status" value="1"/>
</dbReference>
<dbReference type="GO" id="GO:0005524">
    <property type="term" value="F:ATP binding"/>
    <property type="evidence" value="ECO:0007669"/>
    <property type="project" value="TreeGrafter"/>
</dbReference>
<dbReference type="GO" id="GO:0005829">
    <property type="term" value="C:cytosol"/>
    <property type="evidence" value="ECO:0007669"/>
    <property type="project" value="TreeGrafter"/>
</dbReference>
<gene>
    <name evidence="2" type="ORF">IW256_007644</name>
</gene>
<dbReference type="Proteomes" id="UP000614047">
    <property type="component" value="Unassembled WGS sequence"/>
</dbReference>
<feature type="domain" description="CobQ/CobB/MinD/ParA nucleotide binding" evidence="1">
    <location>
        <begin position="120"/>
        <end position="161"/>
    </location>
</feature>
<dbReference type="AlphaFoldDB" id="A0A931GS36"/>
<dbReference type="InterPro" id="IPR050625">
    <property type="entry name" value="ParA/MinD_ATPase"/>
</dbReference>